<sequence length="519" mass="58077">MKILLVLFLLPLKLLAQDVTGVWTGTLYSDTTKQYLKYELAISEDNRKLSGYSYTIFLIDSIENIGIKSIKIKRSGNHYFIEDNKLIDNNYSQPPAKGVKTYSDLVLSETDSTLILSGPWKTNRTKFYESITGNILLHKNKKILETLIIPKLIKLGLANTLSFMRYDTYSKDLTIKGKPVINPVENKKPDQNLEKDNSTEKSTSFNSPGKKEMESKVRPTYTDTQNVATINKPALNNQINKSPGKDIINKNLSADNKPLNSSENKKIQGKAKQVYDSSSLNITYNADQKNRPDNNKNVIEDSDLHKKSDTTFLRNNVAINKKEPIKTINKKDKEIVTERSLITKPGISKKDVSKIPSINTESGENKSKKKNDQLITAKDLSTNKEVIHPYAPPVIKAAAEISSRQIETVRSVNIKNDSLLLTLYDNGEIDGDTVSVLLNGKVIWPMQGLTANGISKTIYLTPQMGDSLELIMYAENLGSIPPNTGLLVVHDGDAVYEIRFSGDLKKNSAIILKRKKKLN</sequence>
<dbReference type="EMBL" id="VYQF01000001">
    <property type="protein sequence ID" value="KAA9041970.1"/>
    <property type="molecule type" value="Genomic_DNA"/>
</dbReference>
<gene>
    <name evidence="3" type="ORF">FW778_08125</name>
</gene>
<feature type="compositionally biased region" description="Polar residues" evidence="1">
    <location>
        <begin position="250"/>
        <end position="262"/>
    </location>
</feature>
<proteinExistence type="predicted"/>
<keyword evidence="2" id="KW-0732">Signal</keyword>
<evidence type="ECO:0000256" key="2">
    <source>
        <dbReference type="SAM" id="SignalP"/>
    </source>
</evidence>
<dbReference type="RefSeq" id="WP_150414099.1">
    <property type="nucleotide sequence ID" value="NZ_VYQF01000001.1"/>
</dbReference>
<evidence type="ECO:0000313" key="3">
    <source>
        <dbReference type="EMBL" id="KAA9041970.1"/>
    </source>
</evidence>
<name>A0A5J5ILV6_9BACT</name>
<feature type="compositionally biased region" description="Basic and acidic residues" evidence="1">
    <location>
        <begin position="185"/>
        <end position="199"/>
    </location>
</feature>
<feature type="compositionally biased region" description="Basic and acidic residues" evidence="1">
    <location>
        <begin position="363"/>
        <end position="372"/>
    </location>
</feature>
<evidence type="ECO:0000313" key="4">
    <source>
        <dbReference type="Proteomes" id="UP000326903"/>
    </source>
</evidence>
<feature type="region of interest" description="Disordered" evidence="1">
    <location>
        <begin position="352"/>
        <end position="372"/>
    </location>
</feature>
<organism evidence="3 4">
    <name type="scientific">Ginsengibacter hankyongi</name>
    <dbReference type="NCBI Taxonomy" id="2607284"/>
    <lineage>
        <taxon>Bacteria</taxon>
        <taxon>Pseudomonadati</taxon>
        <taxon>Bacteroidota</taxon>
        <taxon>Chitinophagia</taxon>
        <taxon>Chitinophagales</taxon>
        <taxon>Chitinophagaceae</taxon>
        <taxon>Ginsengibacter</taxon>
    </lineage>
</organism>
<keyword evidence="4" id="KW-1185">Reference proteome</keyword>
<dbReference type="Proteomes" id="UP000326903">
    <property type="component" value="Unassembled WGS sequence"/>
</dbReference>
<accession>A0A5J5ILV6</accession>
<reference evidence="3 4" key="1">
    <citation type="submission" date="2019-09" db="EMBL/GenBank/DDBJ databases">
        <title>Draft genome sequence of Ginsengibacter sp. BR5-29.</title>
        <authorList>
            <person name="Im W.-T."/>
        </authorList>
    </citation>
    <scope>NUCLEOTIDE SEQUENCE [LARGE SCALE GENOMIC DNA]</scope>
    <source>
        <strain evidence="3 4">BR5-29</strain>
    </source>
</reference>
<evidence type="ECO:0000256" key="1">
    <source>
        <dbReference type="SAM" id="MobiDB-lite"/>
    </source>
</evidence>
<feature type="chain" id="PRO_5023820178" description="DUF4488 domain-containing protein" evidence="2">
    <location>
        <begin position="17"/>
        <end position="519"/>
    </location>
</feature>
<evidence type="ECO:0008006" key="5">
    <source>
        <dbReference type="Google" id="ProtNLM"/>
    </source>
</evidence>
<dbReference type="AlphaFoldDB" id="A0A5J5ILV6"/>
<feature type="signal peptide" evidence="2">
    <location>
        <begin position="1"/>
        <end position="16"/>
    </location>
</feature>
<feature type="region of interest" description="Disordered" evidence="1">
    <location>
        <begin position="180"/>
        <end position="220"/>
    </location>
</feature>
<comment type="caution">
    <text evidence="3">The sequence shown here is derived from an EMBL/GenBank/DDBJ whole genome shotgun (WGS) entry which is preliminary data.</text>
</comment>
<feature type="region of interest" description="Disordered" evidence="1">
    <location>
        <begin position="235"/>
        <end position="272"/>
    </location>
</feature>
<protein>
    <recommendedName>
        <fullName evidence="5">DUF4488 domain-containing protein</fullName>
    </recommendedName>
</protein>